<organism evidence="2">
    <name type="scientific">marine sediment metagenome</name>
    <dbReference type="NCBI Taxonomy" id="412755"/>
    <lineage>
        <taxon>unclassified sequences</taxon>
        <taxon>metagenomes</taxon>
        <taxon>ecological metagenomes</taxon>
    </lineage>
</organism>
<evidence type="ECO:0000313" key="2">
    <source>
        <dbReference type="EMBL" id="KKL82339.1"/>
    </source>
</evidence>
<dbReference type="InterPro" id="IPR004590">
    <property type="entry name" value="ssDNA_annealing_RecT"/>
</dbReference>
<dbReference type="Pfam" id="PF03837">
    <property type="entry name" value="RecT"/>
    <property type="match status" value="1"/>
</dbReference>
<dbReference type="NCBIfam" id="TIGR00616">
    <property type="entry name" value="rect"/>
    <property type="match status" value="1"/>
</dbReference>
<dbReference type="AlphaFoldDB" id="A0A0F9F7I4"/>
<dbReference type="GO" id="GO:0003677">
    <property type="term" value="F:DNA binding"/>
    <property type="evidence" value="ECO:0007669"/>
    <property type="project" value="InterPro"/>
</dbReference>
<feature type="non-terminal residue" evidence="2">
    <location>
        <position position="290"/>
    </location>
</feature>
<dbReference type="EMBL" id="LAZR01022302">
    <property type="protein sequence ID" value="KKL82339.1"/>
    <property type="molecule type" value="Genomic_DNA"/>
</dbReference>
<protein>
    <recommendedName>
        <fullName evidence="3">Recombinase RecT</fullName>
    </recommendedName>
</protein>
<comment type="caution">
    <text evidence="2">The sequence shown here is derived from an EMBL/GenBank/DDBJ whole genome shotgun (WGS) entry which is preliminary data.</text>
</comment>
<reference evidence="2" key="1">
    <citation type="journal article" date="2015" name="Nature">
        <title>Complex archaea that bridge the gap between prokaryotes and eukaryotes.</title>
        <authorList>
            <person name="Spang A."/>
            <person name="Saw J.H."/>
            <person name="Jorgensen S.L."/>
            <person name="Zaremba-Niedzwiedzka K."/>
            <person name="Martijn J."/>
            <person name="Lind A.E."/>
            <person name="van Eijk R."/>
            <person name="Schleper C."/>
            <person name="Guy L."/>
            <person name="Ettema T.J."/>
        </authorList>
    </citation>
    <scope>NUCLEOTIDE SEQUENCE</scope>
</reference>
<evidence type="ECO:0000256" key="1">
    <source>
        <dbReference type="SAM" id="MobiDB-lite"/>
    </source>
</evidence>
<proteinExistence type="predicted"/>
<gene>
    <name evidence="2" type="ORF">LCGC14_1985740</name>
</gene>
<sequence>MATQTTDTKTDQPKTLTKPQQQRVTLRNLFEQQRPELAKLLPRGMDADRLFRLALTECLKNPQLLECTAESWALAVQTCAQQGLYPDSGLGYMYLVPRKNRKKGTTDVNAMRGYQGDIKLARNTGEIADIYAEVVHQKDKYKVIKGLSRDILHEPTDDPDPGPLHACYAVAKLRSGEVAFVTLTKRDVERHKKSSESAEQSWSPWKNHEEAMWKKTAIHELFKWLPKASEAMESAVRQVVGDRVIDVTPVEGASVPLEAPTGLDGLTARLEDTAQAEKTNADEKKRAACG</sequence>
<dbReference type="GO" id="GO:0006259">
    <property type="term" value="P:DNA metabolic process"/>
    <property type="evidence" value="ECO:0007669"/>
    <property type="project" value="InterPro"/>
</dbReference>
<accession>A0A0F9F7I4</accession>
<evidence type="ECO:0008006" key="3">
    <source>
        <dbReference type="Google" id="ProtNLM"/>
    </source>
</evidence>
<feature type="region of interest" description="Disordered" evidence="1">
    <location>
        <begin position="1"/>
        <end position="21"/>
    </location>
</feature>
<name>A0A0F9F7I4_9ZZZZ</name>
<dbReference type="InterPro" id="IPR018330">
    <property type="entry name" value="RecT_fam"/>
</dbReference>